<dbReference type="GO" id="GO:0043633">
    <property type="term" value="P:polyadenylation-dependent RNA catabolic process"/>
    <property type="evidence" value="ECO:0007669"/>
    <property type="project" value="InterPro"/>
</dbReference>
<evidence type="ECO:0000256" key="1">
    <source>
        <dbReference type="ARBA" id="ARBA00022664"/>
    </source>
</evidence>
<dbReference type="EMBL" id="BSPD01000062">
    <property type="protein sequence ID" value="GLS26878.1"/>
    <property type="molecule type" value="Genomic_DNA"/>
</dbReference>
<keyword evidence="2 7" id="KW-0808">Transferase</keyword>
<dbReference type="Gene3D" id="1.10.3090.10">
    <property type="entry name" value="cca-adding enzyme, domain 2"/>
    <property type="match status" value="1"/>
</dbReference>
<dbReference type="InterPro" id="IPR052191">
    <property type="entry name" value="tRNA_ntf/polyA_polymerase_I"/>
</dbReference>
<feature type="domain" description="tRNA nucleotidyltransferase/poly(A) polymerase RNA and SrmB- binding" evidence="12">
    <location>
        <begin position="191"/>
        <end position="250"/>
    </location>
</feature>
<gene>
    <name evidence="7 13" type="primary">pcnB</name>
    <name evidence="13" type="ORF">GCM10007877_25970</name>
</gene>
<dbReference type="GO" id="GO:1990817">
    <property type="term" value="F:poly(A) RNA polymerase activity"/>
    <property type="evidence" value="ECO:0007669"/>
    <property type="project" value="UniProtKB-UniRule"/>
</dbReference>
<feature type="compositionally biased region" description="Basic and acidic residues" evidence="9">
    <location>
        <begin position="431"/>
        <end position="440"/>
    </location>
</feature>
<reference evidence="13 14" key="1">
    <citation type="journal article" date="2014" name="Int. J. Syst. Evol. Microbiol.">
        <title>Complete genome sequence of Corynebacterium casei LMG S-19264T (=DSM 44701T), isolated from a smear-ripened cheese.</title>
        <authorList>
            <consortium name="US DOE Joint Genome Institute (JGI-PGF)"/>
            <person name="Walter F."/>
            <person name="Albersmeier A."/>
            <person name="Kalinowski J."/>
            <person name="Ruckert C."/>
        </authorList>
    </citation>
    <scope>NUCLEOTIDE SEQUENCE [LARGE SCALE GENOMIC DNA]</scope>
    <source>
        <strain evidence="13 14">NBRC 110095</strain>
    </source>
</reference>
<keyword evidence="3 7" id="KW-0547">Nucleotide-binding</keyword>
<dbReference type="Pfam" id="PF12626">
    <property type="entry name" value="PolyA_pol_arg_C"/>
    <property type="match status" value="1"/>
</dbReference>
<feature type="compositionally biased region" description="Basic and acidic residues" evidence="9">
    <location>
        <begin position="399"/>
        <end position="409"/>
    </location>
</feature>
<evidence type="ECO:0000256" key="6">
    <source>
        <dbReference type="ARBA" id="ARBA00023163"/>
    </source>
</evidence>
<evidence type="ECO:0000256" key="8">
    <source>
        <dbReference type="RuleBase" id="RU003953"/>
    </source>
</evidence>
<evidence type="ECO:0000313" key="13">
    <source>
        <dbReference type="EMBL" id="GLS26878.1"/>
    </source>
</evidence>
<evidence type="ECO:0000259" key="12">
    <source>
        <dbReference type="Pfam" id="PF12627"/>
    </source>
</evidence>
<dbReference type="Pfam" id="PF01743">
    <property type="entry name" value="PolyA_pol"/>
    <property type="match status" value="1"/>
</dbReference>
<evidence type="ECO:0000256" key="7">
    <source>
        <dbReference type="HAMAP-Rule" id="MF_00957"/>
    </source>
</evidence>
<comment type="similarity">
    <text evidence="7 8">Belongs to the tRNA nucleotidyltransferase/poly(A) polymerase family.</text>
</comment>
<dbReference type="AlphaFoldDB" id="A0AA37T8F9"/>
<evidence type="ECO:0000259" key="11">
    <source>
        <dbReference type="Pfam" id="PF12626"/>
    </source>
</evidence>
<name>A0AA37T8F9_9GAMM</name>
<dbReference type="NCBIfam" id="TIGR01942">
    <property type="entry name" value="pcnB"/>
    <property type="match status" value="1"/>
</dbReference>
<dbReference type="PANTHER" id="PTHR43051:SF1">
    <property type="entry name" value="POLYNUCLEOTIDE ADENYLYLTRANSFERASE FAMILY PROTEIN"/>
    <property type="match status" value="1"/>
</dbReference>
<feature type="active site" evidence="7">
    <location>
        <position position="54"/>
    </location>
</feature>
<dbReference type="Proteomes" id="UP001156870">
    <property type="component" value="Unassembled WGS sequence"/>
</dbReference>
<dbReference type="InterPro" id="IPR025866">
    <property type="entry name" value="PolyA_pol_arg_C_dom"/>
</dbReference>
<keyword evidence="1 7" id="KW-0507">mRNA processing</keyword>
<evidence type="ECO:0000256" key="5">
    <source>
        <dbReference type="ARBA" id="ARBA00022884"/>
    </source>
</evidence>
<dbReference type="SUPFAM" id="SSF81301">
    <property type="entry name" value="Nucleotidyltransferase"/>
    <property type="match status" value="1"/>
</dbReference>
<dbReference type="PANTHER" id="PTHR43051">
    <property type="entry name" value="POLYNUCLEOTIDE ADENYLYLTRANSFERASE FAMILY PROTEIN"/>
    <property type="match status" value="1"/>
</dbReference>
<feature type="active site" evidence="7">
    <location>
        <position position="133"/>
    </location>
</feature>
<accession>A0AA37T8F9</accession>
<proteinExistence type="inferred from homology"/>
<comment type="catalytic activity">
    <reaction evidence="7">
        <text>RNA(n) + ATP = RNA(n)-3'-adenine ribonucleotide + diphosphate</text>
        <dbReference type="Rhea" id="RHEA:11332"/>
        <dbReference type="Rhea" id="RHEA-COMP:14527"/>
        <dbReference type="Rhea" id="RHEA-COMP:17347"/>
        <dbReference type="ChEBI" id="CHEBI:30616"/>
        <dbReference type="ChEBI" id="CHEBI:33019"/>
        <dbReference type="ChEBI" id="CHEBI:140395"/>
        <dbReference type="ChEBI" id="CHEBI:173115"/>
        <dbReference type="EC" id="2.7.7.19"/>
    </reaction>
</comment>
<dbReference type="GO" id="GO:0003723">
    <property type="term" value="F:RNA binding"/>
    <property type="evidence" value="ECO:0007669"/>
    <property type="project" value="UniProtKB-UniRule"/>
</dbReference>
<feature type="active site" evidence="7">
    <location>
        <position position="52"/>
    </location>
</feature>
<dbReference type="FunFam" id="3.30.460.10:FF:000035">
    <property type="entry name" value="Poly(A) polymerase I"/>
    <property type="match status" value="1"/>
</dbReference>
<comment type="function">
    <text evidence="7">Adds poly(A) tail to the 3' end of many RNAs, which usually targets these RNAs for decay. Plays a significant role in the global control of gene expression, through influencing the rate of transcript degradation, and in the general RNA quality control.</text>
</comment>
<keyword evidence="14" id="KW-1185">Reference proteome</keyword>
<dbReference type="Gene3D" id="3.30.460.10">
    <property type="entry name" value="Beta Polymerase, domain 2"/>
    <property type="match status" value="1"/>
</dbReference>
<dbReference type="CDD" id="cd05398">
    <property type="entry name" value="NT_ClassII-CCAase"/>
    <property type="match status" value="1"/>
</dbReference>
<dbReference type="GO" id="GO:0006397">
    <property type="term" value="P:mRNA processing"/>
    <property type="evidence" value="ECO:0007669"/>
    <property type="project" value="UniProtKB-KW"/>
</dbReference>
<dbReference type="SUPFAM" id="SSF81891">
    <property type="entry name" value="Poly A polymerase C-terminal region-like"/>
    <property type="match status" value="1"/>
</dbReference>
<sequence>MHIVPRDEHNVSRRDISQSALKVMKRLHEGNYQAYLVGGGVRDVLLGGKPKDFDVATNATPEQVKRLFRNSRIIGRRFRIVHVRFGREVIEVTTFRASHEEAKNRKEAQQNESGMLLRDNVYGDIHSDAMRRDFTVNALYYTNEDFCIYDYTGGLKDIEHRQIRMIGEPTVRFQEDPVRLLRAVRFAAKLDFTIEPNTAQPIPELGHLLNDIPSARLWDESLKLFMSGHALSTYLGLCQYNLFQYLFPGSAEHIDSHPIAKEFFRRAMVNTDRRIQADKRVTPAFIFAVLMWPEVQHTQKQLEQEGNTPSQALQQASQQVISRQLTRISIPKRFTMTVRDIWDLQLRLPKRAGHRALRTFEHPKFRAAYDFLLLREESGEETNGLAQWWTEYQNADEVSREKMANDQHGKGKSRRAPRRRSRKRKPSGSHTHSEQSSENP</sequence>
<protein>
    <recommendedName>
        <fullName evidence="7">Poly(A) polymerase I</fullName>
        <shortName evidence="7">PAP I</shortName>
        <ecNumber evidence="7">2.7.7.19</ecNumber>
    </recommendedName>
</protein>
<comment type="caution">
    <text evidence="13">The sequence shown here is derived from an EMBL/GenBank/DDBJ whole genome shotgun (WGS) entry which is preliminary data.</text>
</comment>
<evidence type="ECO:0000256" key="4">
    <source>
        <dbReference type="ARBA" id="ARBA00022840"/>
    </source>
</evidence>
<dbReference type="Pfam" id="PF12627">
    <property type="entry name" value="PolyA_pol_RNAbd"/>
    <property type="match status" value="1"/>
</dbReference>
<dbReference type="GO" id="GO:0005524">
    <property type="term" value="F:ATP binding"/>
    <property type="evidence" value="ECO:0007669"/>
    <property type="project" value="UniProtKB-UniRule"/>
</dbReference>
<organism evidence="13 14">
    <name type="scientific">Marinibactrum halimedae</name>
    <dbReference type="NCBI Taxonomy" id="1444977"/>
    <lineage>
        <taxon>Bacteria</taxon>
        <taxon>Pseudomonadati</taxon>
        <taxon>Pseudomonadota</taxon>
        <taxon>Gammaproteobacteria</taxon>
        <taxon>Cellvibrionales</taxon>
        <taxon>Cellvibrionaceae</taxon>
        <taxon>Marinibactrum</taxon>
    </lineage>
</organism>
<dbReference type="HAMAP" id="MF_00957">
    <property type="entry name" value="PolyA_pol"/>
    <property type="match status" value="1"/>
</dbReference>
<evidence type="ECO:0000313" key="14">
    <source>
        <dbReference type="Proteomes" id="UP001156870"/>
    </source>
</evidence>
<dbReference type="EC" id="2.7.7.19" evidence="7"/>
<dbReference type="InterPro" id="IPR002646">
    <property type="entry name" value="PolA_pol_head_dom"/>
</dbReference>
<feature type="region of interest" description="Disordered" evidence="9">
    <location>
        <begin position="399"/>
        <end position="440"/>
    </location>
</feature>
<keyword evidence="6 7" id="KW-0804">Transcription</keyword>
<feature type="compositionally biased region" description="Basic residues" evidence="9">
    <location>
        <begin position="410"/>
        <end position="427"/>
    </location>
</feature>
<evidence type="ECO:0000256" key="9">
    <source>
        <dbReference type="SAM" id="MobiDB-lite"/>
    </source>
</evidence>
<evidence type="ECO:0000259" key="10">
    <source>
        <dbReference type="Pfam" id="PF01743"/>
    </source>
</evidence>
<dbReference type="InterPro" id="IPR043519">
    <property type="entry name" value="NT_sf"/>
</dbReference>
<evidence type="ECO:0000256" key="2">
    <source>
        <dbReference type="ARBA" id="ARBA00022679"/>
    </source>
</evidence>
<evidence type="ECO:0000256" key="3">
    <source>
        <dbReference type="ARBA" id="ARBA00022741"/>
    </source>
</evidence>
<dbReference type="RefSeq" id="WP_232593584.1">
    <property type="nucleotide sequence ID" value="NZ_BSPD01000062.1"/>
</dbReference>
<feature type="domain" description="Poly A polymerase head" evidence="10">
    <location>
        <begin position="34"/>
        <end position="164"/>
    </location>
</feature>
<dbReference type="InterPro" id="IPR010206">
    <property type="entry name" value="PolA_pol_I"/>
</dbReference>
<keyword evidence="5 7" id="KW-0694">RNA-binding</keyword>
<dbReference type="InterPro" id="IPR032828">
    <property type="entry name" value="PolyA_RNA-bd"/>
</dbReference>
<feature type="domain" description="Polymerase A arginine-rich C-terminal" evidence="11">
    <location>
        <begin position="306"/>
        <end position="423"/>
    </location>
</feature>
<keyword evidence="4 7" id="KW-0067">ATP-binding</keyword>